<gene>
    <name evidence="7" type="ORF">GXW71_05140</name>
</gene>
<comment type="cofactor">
    <cofactor evidence="1">
        <name>Zn(2+)</name>
        <dbReference type="ChEBI" id="CHEBI:29105"/>
    </cofactor>
</comment>
<keyword evidence="8" id="KW-1185">Reference proteome</keyword>
<evidence type="ECO:0000259" key="6">
    <source>
        <dbReference type="Pfam" id="PF24827"/>
    </source>
</evidence>
<evidence type="ECO:0000256" key="3">
    <source>
        <dbReference type="ARBA" id="ARBA00022801"/>
    </source>
</evidence>
<feature type="compositionally biased region" description="Pro residues" evidence="5">
    <location>
        <begin position="1"/>
        <end position="13"/>
    </location>
</feature>
<evidence type="ECO:0000256" key="2">
    <source>
        <dbReference type="ARBA" id="ARBA00022723"/>
    </source>
</evidence>
<evidence type="ECO:0000256" key="1">
    <source>
        <dbReference type="ARBA" id="ARBA00001947"/>
    </source>
</evidence>
<dbReference type="Gene3D" id="3.40.630.10">
    <property type="entry name" value="Zn peptidases"/>
    <property type="match status" value="1"/>
</dbReference>
<dbReference type="Pfam" id="PF24827">
    <property type="entry name" value="AstE_AspA_cat"/>
    <property type="match status" value="1"/>
</dbReference>
<dbReference type="InterPro" id="IPR050178">
    <property type="entry name" value="AspA/AstE_fam"/>
</dbReference>
<evidence type="ECO:0000313" key="7">
    <source>
        <dbReference type="EMBL" id="MBR0663738.1"/>
    </source>
</evidence>
<protein>
    <submittedName>
        <fullName evidence="7">Peptidase M14</fullName>
    </submittedName>
</protein>
<dbReference type="RefSeq" id="WP_211851321.1">
    <property type="nucleotide sequence ID" value="NZ_JAAGBB010000004.1"/>
</dbReference>
<feature type="domain" description="Succinylglutamate desuccinylase/Aspartoacylase catalytic" evidence="6">
    <location>
        <begin position="51"/>
        <end position="193"/>
    </location>
</feature>
<dbReference type="PANTHER" id="PTHR15162:SF7">
    <property type="entry name" value="SUCCINYLGLUTAMATE DESUCCINYLASE"/>
    <property type="match status" value="1"/>
</dbReference>
<comment type="caution">
    <text evidence="7">The sequence shown here is derived from an EMBL/GenBank/DDBJ whole genome shotgun (WGS) entry which is preliminary data.</text>
</comment>
<keyword evidence="2" id="KW-0479">Metal-binding</keyword>
<feature type="region of interest" description="Disordered" evidence="5">
    <location>
        <begin position="1"/>
        <end position="22"/>
    </location>
</feature>
<dbReference type="SUPFAM" id="SSF53187">
    <property type="entry name" value="Zn-dependent exopeptidases"/>
    <property type="match status" value="1"/>
</dbReference>
<dbReference type="EMBL" id="JAAGBB010000004">
    <property type="protein sequence ID" value="MBR0663738.1"/>
    <property type="molecule type" value="Genomic_DNA"/>
</dbReference>
<sequence length="326" mass="35514">MPPDAPPPASPLPDRPEPPRFPVNLAAPDLAPWQDGNAGIPGVHSFAAEEPGPHLLVMALVHGNEIAGAILLDRLLRTRPVPLRGRITLAFANFDAYARFTPEDPTASRFIDEDMNRVWDEATLAGPRKSSELKRARQLRPVIDQADVVLDLHSMLWPSDALILAGRSPRAAQLAAQIGVPPVVVADDGHAAGRRIIDYARFADADGIRAALLIEAGQHWEEATVATMEASFRRAARKLSLLPPARGEAALPRGRIAHVTRTVTATTCRFTFLREFRGGEVIPERNTLIALDGEAEIRTPHDNCLLVMPSPHTLRGHTAVRLAKFD</sequence>
<dbReference type="Proteomes" id="UP001196870">
    <property type="component" value="Unassembled WGS sequence"/>
</dbReference>
<dbReference type="PANTHER" id="PTHR15162">
    <property type="entry name" value="ASPARTOACYLASE"/>
    <property type="match status" value="1"/>
</dbReference>
<keyword evidence="4" id="KW-0862">Zinc</keyword>
<organism evidence="7 8">
    <name type="scientific">Plastoroseomonas hellenica</name>
    <dbReference type="NCBI Taxonomy" id="2687306"/>
    <lineage>
        <taxon>Bacteria</taxon>
        <taxon>Pseudomonadati</taxon>
        <taxon>Pseudomonadota</taxon>
        <taxon>Alphaproteobacteria</taxon>
        <taxon>Acetobacterales</taxon>
        <taxon>Acetobacteraceae</taxon>
        <taxon>Plastoroseomonas</taxon>
    </lineage>
</organism>
<evidence type="ECO:0000256" key="4">
    <source>
        <dbReference type="ARBA" id="ARBA00022833"/>
    </source>
</evidence>
<name>A0ABS5ETW6_9PROT</name>
<proteinExistence type="predicted"/>
<evidence type="ECO:0000256" key="5">
    <source>
        <dbReference type="SAM" id="MobiDB-lite"/>
    </source>
</evidence>
<keyword evidence="3" id="KW-0378">Hydrolase</keyword>
<accession>A0ABS5ETW6</accession>
<evidence type="ECO:0000313" key="8">
    <source>
        <dbReference type="Proteomes" id="UP001196870"/>
    </source>
</evidence>
<dbReference type="InterPro" id="IPR055438">
    <property type="entry name" value="AstE_AspA_cat"/>
</dbReference>
<reference evidence="8" key="1">
    <citation type="journal article" date="2021" name="Syst. Appl. Microbiol.">
        <title>Roseomonas hellenica sp. nov., isolated from roots of wild-growing Alkanna tinctoria.</title>
        <authorList>
            <person name="Rat A."/>
            <person name="Naranjo H.D."/>
            <person name="Lebbe L."/>
            <person name="Cnockaert M."/>
            <person name="Krigas N."/>
            <person name="Grigoriadou K."/>
            <person name="Maloupa E."/>
            <person name="Willems A."/>
        </authorList>
    </citation>
    <scope>NUCLEOTIDE SEQUENCE [LARGE SCALE GENOMIC DNA]</scope>
    <source>
        <strain evidence="8">LMG 31523</strain>
    </source>
</reference>